<reference evidence="1 2" key="1">
    <citation type="submission" date="2010-02" db="EMBL/GenBank/DDBJ databases">
        <authorList>
            <person name="Weinstock G."/>
            <person name="Sodergren E."/>
            <person name="Clifton S."/>
            <person name="Fulton L."/>
            <person name="Fulton B."/>
            <person name="Courtney L."/>
            <person name="Fronick C."/>
            <person name="Harrison M."/>
            <person name="Strong C."/>
            <person name="Farmer C."/>
            <person name="Delahaunty K."/>
            <person name="Markovic C."/>
            <person name="Hall O."/>
            <person name="Minx P."/>
            <person name="Tomlinson C."/>
            <person name="Mitreva M."/>
            <person name="Nelson J."/>
            <person name="Hou S."/>
            <person name="Wollam A."/>
            <person name="Pepin K.H."/>
            <person name="Johnson M."/>
            <person name="Bhonagiri V."/>
            <person name="Zhang X."/>
            <person name="Suruliraj S."/>
            <person name="Warren W."/>
            <person name="Chinwalla A."/>
            <person name="Mardis E.R."/>
            <person name="Wilson R.K."/>
        </authorList>
    </citation>
    <scope>NUCLEOTIDE SEQUENCE [LARGE SCALE GENOMIC DNA]</scope>
    <source>
        <strain evidence="1 2">ATCC 29315</strain>
    </source>
</reference>
<dbReference type="AlphaFoldDB" id="D4DLW6"/>
<name>D4DLW6_NEIEG</name>
<gene>
    <name evidence="1" type="ORF">NEIELOOT_00026</name>
</gene>
<evidence type="ECO:0000313" key="2">
    <source>
        <dbReference type="Proteomes" id="UP000005536"/>
    </source>
</evidence>
<comment type="caution">
    <text evidence="1">The sequence shown here is derived from an EMBL/GenBank/DDBJ whole genome shotgun (WGS) entry which is preliminary data.</text>
</comment>
<protein>
    <submittedName>
        <fullName evidence="1">Uncharacterized protein</fullName>
    </submittedName>
</protein>
<accession>D4DLW6</accession>
<sequence length="68" mass="6994">MHTGVARAASGQMGGKAFGGAVADAAVERTVFAQNQVNAPIAARLRFGLQGGKFFGQADIHRGHDEAV</sequence>
<dbReference type="EMBL" id="ADBF01000002">
    <property type="protein sequence ID" value="EFE51070.1"/>
    <property type="molecule type" value="Genomic_DNA"/>
</dbReference>
<proteinExistence type="predicted"/>
<organism evidence="1 2">
    <name type="scientific">Neisseria elongata subsp. glycolytica ATCC 29315</name>
    <dbReference type="NCBI Taxonomy" id="546263"/>
    <lineage>
        <taxon>Bacteria</taxon>
        <taxon>Pseudomonadati</taxon>
        <taxon>Pseudomonadota</taxon>
        <taxon>Betaproteobacteria</taxon>
        <taxon>Neisseriales</taxon>
        <taxon>Neisseriaceae</taxon>
        <taxon>Neisseria</taxon>
    </lineage>
</organism>
<evidence type="ECO:0000313" key="1">
    <source>
        <dbReference type="EMBL" id="EFE51070.1"/>
    </source>
</evidence>
<dbReference type="Proteomes" id="UP000005536">
    <property type="component" value="Unassembled WGS sequence"/>
</dbReference>